<keyword evidence="4" id="KW-1185">Reference proteome</keyword>
<dbReference type="InterPro" id="IPR036265">
    <property type="entry name" value="HIT-like_sf"/>
</dbReference>
<dbReference type="RefSeq" id="XP_065656825.1">
    <property type="nucleotide sequence ID" value="XM_065800753.1"/>
</dbReference>
<evidence type="ECO:0000313" key="4">
    <source>
        <dbReference type="Proteomes" id="UP001652625"/>
    </source>
</evidence>
<proteinExistence type="predicted"/>
<dbReference type="Gene3D" id="3.30.428.10">
    <property type="entry name" value="HIT-like"/>
    <property type="match status" value="1"/>
</dbReference>
<accession>A0ABM4C5G5</accession>
<dbReference type="PROSITE" id="PS51084">
    <property type="entry name" value="HIT_2"/>
    <property type="match status" value="1"/>
</dbReference>
<reference evidence="5" key="1">
    <citation type="submission" date="2025-08" db="UniProtKB">
        <authorList>
            <consortium name="RefSeq"/>
        </authorList>
    </citation>
    <scope>IDENTIFICATION</scope>
</reference>
<organism evidence="4 5">
    <name type="scientific">Hydra vulgaris</name>
    <name type="common">Hydra</name>
    <name type="synonym">Hydra attenuata</name>
    <dbReference type="NCBI Taxonomy" id="6087"/>
    <lineage>
        <taxon>Eukaryota</taxon>
        <taxon>Metazoa</taxon>
        <taxon>Cnidaria</taxon>
        <taxon>Hydrozoa</taxon>
        <taxon>Hydroidolina</taxon>
        <taxon>Anthoathecata</taxon>
        <taxon>Aplanulata</taxon>
        <taxon>Hydridae</taxon>
        <taxon>Hydra</taxon>
    </lineage>
</organism>
<dbReference type="InterPro" id="IPR011146">
    <property type="entry name" value="HIT-like"/>
</dbReference>
<feature type="signal peptide" evidence="2">
    <location>
        <begin position="1"/>
        <end position="26"/>
    </location>
</feature>
<sequence length="323" mass="37077">MTNAKTMHLCILLIIIKLMMEHLSEQKEFVFAEDDVQVSYLHTYPITSGTSIVESKNNNVTCIFQLPIDEYKRLLFSAKNTAHLLCNKLCVNRSALLVEPVNVAGHPQIKIIPLHGVSSEWTPILNEEPEYFDEYPGFCNSKNGPRMSEVDLNNIQSKIRYNLEDSSISYAFYGDQNDTNLFSRIVRGEEKQWRIWEDSHHVAFLTPFPNTPGFTVIVPRKHLTSDIFSLDDTDYEKLIEAAYKVSTLIKTSLLVESTCMIFEGFEIDYAHIKLIPVSNKNGNNSFKEPKTEFHSKYLGYVTSLNGDLYPKDKMLKVFKQLTK</sequence>
<dbReference type="PANTHER" id="PTHR46648">
    <property type="entry name" value="HIT FAMILY PROTEIN 1"/>
    <property type="match status" value="1"/>
</dbReference>
<evidence type="ECO:0000256" key="1">
    <source>
        <dbReference type="PROSITE-ProRule" id="PRU00464"/>
    </source>
</evidence>
<name>A0ABM4C5G5_HYDVU</name>
<dbReference type="InterPro" id="IPR001310">
    <property type="entry name" value="Histidine_triad_HIT"/>
</dbReference>
<comment type="caution">
    <text evidence="1">Lacks conserved residue(s) required for the propagation of feature annotation.</text>
</comment>
<evidence type="ECO:0000259" key="3">
    <source>
        <dbReference type="PROSITE" id="PS51084"/>
    </source>
</evidence>
<evidence type="ECO:0000313" key="5">
    <source>
        <dbReference type="RefSeq" id="XP_065656825.1"/>
    </source>
</evidence>
<dbReference type="SUPFAM" id="SSF54197">
    <property type="entry name" value="HIT-like"/>
    <property type="match status" value="1"/>
</dbReference>
<feature type="domain" description="HIT" evidence="3">
    <location>
        <begin position="181"/>
        <end position="286"/>
    </location>
</feature>
<gene>
    <name evidence="5" type="primary">LOC124806449</name>
</gene>
<dbReference type="Proteomes" id="UP001652625">
    <property type="component" value="Chromosome 07"/>
</dbReference>
<feature type="chain" id="PRO_5045116434" evidence="2">
    <location>
        <begin position="27"/>
        <end position="323"/>
    </location>
</feature>
<evidence type="ECO:0000256" key="2">
    <source>
        <dbReference type="SAM" id="SignalP"/>
    </source>
</evidence>
<dbReference type="Pfam" id="PF01230">
    <property type="entry name" value="HIT"/>
    <property type="match status" value="1"/>
</dbReference>
<protein>
    <submittedName>
        <fullName evidence="5">Uncharacterized protein LOC124806449 isoform X1</fullName>
    </submittedName>
</protein>
<dbReference type="GeneID" id="124806449"/>
<keyword evidence="2" id="KW-0732">Signal</keyword>
<dbReference type="PANTHER" id="PTHR46648:SF1">
    <property type="entry name" value="ADENOSINE 5'-MONOPHOSPHORAMIDASE HNT1"/>
    <property type="match status" value="1"/>
</dbReference>